<keyword evidence="5" id="KW-1185">Reference proteome</keyword>
<dbReference type="PROSITE" id="PS00455">
    <property type="entry name" value="AMP_BINDING"/>
    <property type="match status" value="1"/>
</dbReference>
<dbReference type="PANTHER" id="PTHR43272:SF33">
    <property type="entry name" value="AMP-BINDING DOMAIN-CONTAINING PROTEIN-RELATED"/>
    <property type="match status" value="1"/>
</dbReference>
<dbReference type="Proteomes" id="UP001476247">
    <property type="component" value="Unassembled WGS sequence"/>
</dbReference>
<dbReference type="Pfam" id="PF23562">
    <property type="entry name" value="AMP-binding_C_3"/>
    <property type="match status" value="1"/>
</dbReference>
<comment type="caution">
    <text evidence="4">The sequence shown here is derived from an EMBL/GenBank/DDBJ whole genome shotgun (WGS) entry which is preliminary data.</text>
</comment>
<accession>A0ABP9Y6G2</accession>
<dbReference type="InterPro" id="IPR042099">
    <property type="entry name" value="ANL_N_sf"/>
</dbReference>
<keyword evidence="2" id="KW-0067">ATP-binding</keyword>
<sequence length="655" mass="72558">MPPAFQPPYAVPVPGAVQVDGETLPHRHFKFADKLIDHPENIFTLWDMYLNGNKLGGDKPFMGTRRMENGVAKEYVWQSHSQVRKRIENFGKGLIELGLKRQEALGIYAVNKPEWTMAEIACYRQAFMIVALYDTLGAEAMEYIVNQVDMEVIVLSADKLDNITKLKAQLPSIKTIIVMEDTISPASKEAAEAVDFKVLTFREVEALGAPITEETEVSKPDDIATICYTSGTTGVPKGVVLTQSSSVAAISAIAAVGDKGTFALISHNDTYISYLPLAHVFERAAQGIHLYKGAAIGYYQGDTLKLLDDIAELKPTVFCSVPRLFNRIYDKVLSGVKAKGGVSAALFNNAFAAKKKQLEKSVNHWLWDRVVFSGIRQKLGGRIRFILSGSAPVSPDVMDFMRICFSAKVYEGYGQTENYCGGCLTVTDDNTSGVVGVPFPCSEIKLVDVPEMEYLATDKPYSRGEICVRGHSTMREYYKSPEKTAETVDSDGWLHTGDIGMFDTANRVVIIDRLKNIFKLSQGEYVAPEKIEGVYQKHELVAQAYVYGDSMQASLVGIVVPDKDALKKAYPDAENPYESDEVKKDLLKILNAHGKQSDLKGFEQIRAIHLDSTEFSVENDLLTPTFKLKRETAKKAYQSQIDAMYATLSNGRAFN</sequence>
<dbReference type="InterPro" id="IPR000873">
    <property type="entry name" value="AMP-dep_synth/lig_dom"/>
</dbReference>
<proteinExistence type="predicted"/>
<dbReference type="SUPFAM" id="SSF56801">
    <property type="entry name" value="Acetyl-CoA synthetase-like"/>
    <property type="match status" value="1"/>
</dbReference>
<dbReference type="InterPro" id="IPR020845">
    <property type="entry name" value="AMP-binding_CS"/>
</dbReference>
<protein>
    <recommendedName>
        <fullName evidence="3">AMP-dependent synthetase/ligase domain-containing protein</fullName>
    </recommendedName>
</protein>
<name>A0ABP9Y6G2_9FUNG</name>
<dbReference type="PANTHER" id="PTHR43272">
    <property type="entry name" value="LONG-CHAIN-FATTY-ACID--COA LIGASE"/>
    <property type="match status" value="1"/>
</dbReference>
<reference evidence="4 5" key="1">
    <citation type="submission" date="2024-04" db="EMBL/GenBank/DDBJ databases">
        <title>genome sequences of Mucor flavus KT1a and Helicostylum pulchrum KT1b strains isolation_sourced from the surface of a dry-aged beef.</title>
        <authorList>
            <person name="Toyotome T."/>
            <person name="Hosono M."/>
            <person name="Torimaru M."/>
            <person name="Fukuda K."/>
            <person name="Mikami N."/>
        </authorList>
    </citation>
    <scope>NUCLEOTIDE SEQUENCE [LARGE SCALE GENOMIC DNA]</scope>
    <source>
        <strain evidence="4 5">KT1b</strain>
    </source>
</reference>
<evidence type="ECO:0000259" key="3">
    <source>
        <dbReference type="Pfam" id="PF00501"/>
    </source>
</evidence>
<gene>
    <name evidence="4" type="ORF">HPULCUR_008028</name>
</gene>
<dbReference type="Pfam" id="PF00501">
    <property type="entry name" value="AMP-binding"/>
    <property type="match status" value="1"/>
</dbReference>
<evidence type="ECO:0000313" key="4">
    <source>
        <dbReference type="EMBL" id="GAA5802558.1"/>
    </source>
</evidence>
<keyword evidence="1" id="KW-0547">Nucleotide-binding</keyword>
<evidence type="ECO:0000256" key="1">
    <source>
        <dbReference type="ARBA" id="ARBA00022741"/>
    </source>
</evidence>
<evidence type="ECO:0000313" key="5">
    <source>
        <dbReference type="Proteomes" id="UP001476247"/>
    </source>
</evidence>
<evidence type="ECO:0000256" key="2">
    <source>
        <dbReference type="ARBA" id="ARBA00022840"/>
    </source>
</evidence>
<dbReference type="Gene3D" id="3.40.50.12780">
    <property type="entry name" value="N-terminal domain of ligase-like"/>
    <property type="match status" value="1"/>
</dbReference>
<feature type="domain" description="AMP-dependent synthetase/ligase" evidence="3">
    <location>
        <begin position="73"/>
        <end position="478"/>
    </location>
</feature>
<dbReference type="EMBL" id="BAABUJ010000023">
    <property type="protein sequence ID" value="GAA5802558.1"/>
    <property type="molecule type" value="Genomic_DNA"/>
</dbReference>
<organism evidence="4 5">
    <name type="scientific">Helicostylum pulchrum</name>
    <dbReference type="NCBI Taxonomy" id="562976"/>
    <lineage>
        <taxon>Eukaryota</taxon>
        <taxon>Fungi</taxon>
        <taxon>Fungi incertae sedis</taxon>
        <taxon>Mucoromycota</taxon>
        <taxon>Mucoromycotina</taxon>
        <taxon>Mucoromycetes</taxon>
        <taxon>Mucorales</taxon>
        <taxon>Mucorineae</taxon>
        <taxon>Mucoraceae</taxon>
        <taxon>Helicostylum</taxon>
    </lineage>
</organism>